<proteinExistence type="predicted"/>
<name>A0ABS4VW49_9PSEU</name>
<accession>A0ABS4VW49</accession>
<protein>
    <submittedName>
        <fullName evidence="1">Uncharacterized protein</fullName>
    </submittedName>
</protein>
<reference evidence="1 2" key="1">
    <citation type="submission" date="2021-03" db="EMBL/GenBank/DDBJ databases">
        <title>Sequencing the genomes of 1000 actinobacteria strains.</title>
        <authorList>
            <person name="Klenk H.-P."/>
        </authorList>
    </citation>
    <scope>NUCLEOTIDE SEQUENCE [LARGE SCALE GENOMIC DNA]</scope>
    <source>
        <strain evidence="1 2">DSM 45256</strain>
    </source>
</reference>
<sequence>MRDAEERVRRYAWELEVETRTVTGLVAVHAWADTAGEEVDDRTGGFEREENERMQLRILAAAARLDQPGLALRAAVPPGRGPDGRT</sequence>
<gene>
    <name evidence="1" type="ORF">JOF36_003855</name>
</gene>
<evidence type="ECO:0000313" key="2">
    <source>
        <dbReference type="Proteomes" id="UP001519295"/>
    </source>
</evidence>
<dbReference type="EMBL" id="JAGINU010000001">
    <property type="protein sequence ID" value="MBP2368159.1"/>
    <property type="molecule type" value="Genomic_DNA"/>
</dbReference>
<comment type="caution">
    <text evidence="1">The sequence shown here is derived from an EMBL/GenBank/DDBJ whole genome shotgun (WGS) entry which is preliminary data.</text>
</comment>
<dbReference type="Proteomes" id="UP001519295">
    <property type="component" value="Unassembled WGS sequence"/>
</dbReference>
<evidence type="ECO:0000313" key="1">
    <source>
        <dbReference type="EMBL" id="MBP2368159.1"/>
    </source>
</evidence>
<organism evidence="1 2">
    <name type="scientific">Pseudonocardia parietis</name>
    <dbReference type="NCBI Taxonomy" id="570936"/>
    <lineage>
        <taxon>Bacteria</taxon>
        <taxon>Bacillati</taxon>
        <taxon>Actinomycetota</taxon>
        <taxon>Actinomycetes</taxon>
        <taxon>Pseudonocardiales</taxon>
        <taxon>Pseudonocardiaceae</taxon>
        <taxon>Pseudonocardia</taxon>
    </lineage>
</organism>
<dbReference type="RefSeq" id="WP_210028490.1">
    <property type="nucleotide sequence ID" value="NZ_JAGINU010000001.1"/>
</dbReference>
<keyword evidence="2" id="KW-1185">Reference proteome</keyword>